<dbReference type="Proteomes" id="UP000799754">
    <property type="component" value="Unassembled WGS sequence"/>
</dbReference>
<gene>
    <name evidence="1" type="ORF">BU25DRAFT_422342</name>
</gene>
<accession>A0ACB6RZJ7</accession>
<sequence>MEDPTPVVPTAYKRPRDEDAEPQPSTPFKAISSQASTPLSVLSDVQTPSPMPSTVPSRAAPTSSTVASQTPTQTAPGSSNTQQPAKKKRKALTQQEKDDAAREKDAKAKTKADKAAQKEAEAKFRADEKAQKAAQKEAESKAKAEEKAKKEEEKAKKEEEKAKKEAEKREKEEEKAKKERSQMKLNAFFVKPKVIANSAEPSAVDSNPDSTAPHISSPWDTPGAVTNTIPPSPQRSIQKNGQSDYDRCFLPFSLPSHAILAPANAFMEDTEKLNAARARLDQLSKDDHAGLEHLTLHTLKVSLPARARRGLKTATITEVVKRVHGSSDRPSDLTNDDEANQQQPLDMLKAIPMKYLHFGEDVRPPYYGTYSKSYSDADARRLARNAVSRIRQDTNYDYDSEAEWEEPEEGEDLDSEGEDDLEEEGDDDMDGFLDDEEDPQLKRRMLSGDLVPVSTGLCWEDASGVSKLNDGSDAICTEFKEFKMEFLLDPYPQSIDPFSIAYWAPPAPIVAATTATANKNASTHGLMNPPPRVPLTQRTMNGLLNTLNSNSASSTASKPAAPRKMIPDDQLPAFKAEIQGKDLTKIGMIEALKKAFPKLPKAAITNTLSTVAARVGPTEKEKRWVLINN</sequence>
<evidence type="ECO:0000313" key="1">
    <source>
        <dbReference type="EMBL" id="KAF2626579.1"/>
    </source>
</evidence>
<name>A0ACB6RZJ7_9PLEO</name>
<proteinExistence type="predicted"/>
<protein>
    <submittedName>
        <fullName evidence="1">Uncharacterized protein</fullName>
    </submittedName>
</protein>
<reference evidence="1" key="1">
    <citation type="journal article" date="2020" name="Stud. Mycol.">
        <title>101 Dothideomycetes genomes: a test case for predicting lifestyles and emergence of pathogens.</title>
        <authorList>
            <person name="Haridas S."/>
            <person name="Albert R."/>
            <person name="Binder M."/>
            <person name="Bloem J."/>
            <person name="Labutti K."/>
            <person name="Salamov A."/>
            <person name="Andreopoulos B."/>
            <person name="Baker S."/>
            <person name="Barry K."/>
            <person name="Bills G."/>
            <person name="Bluhm B."/>
            <person name="Cannon C."/>
            <person name="Castanera R."/>
            <person name="Culley D."/>
            <person name="Daum C."/>
            <person name="Ezra D."/>
            <person name="Gonzalez J."/>
            <person name="Henrissat B."/>
            <person name="Kuo A."/>
            <person name="Liang C."/>
            <person name="Lipzen A."/>
            <person name="Lutzoni F."/>
            <person name="Magnuson J."/>
            <person name="Mondo S."/>
            <person name="Nolan M."/>
            <person name="Ohm R."/>
            <person name="Pangilinan J."/>
            <person name="Park H.-J."/>
            <person name="Ramirez L."/>
            <person name="Alfaro M."/>
            <person name="Sun H."/>
            <person name="Tritt A."/>
            <person name="Yoshinaga Y."/>
            <person name="Zwiers L.-H."/>
            <person name="Turgeon B."/>
            <person name="Goodwin S."/>
            <person name="Spatafora J."/>
            <person name="Crous P."/>
            <person name="Grigoriev I."/>
        </authorList>
    </citation>
    <scope>NUCLEOTIDE SEQUENCE</scope>
    <source>
        <strain evidence="1">CBS 525.71</strain>
    </source>
</reference>
<evidence type="ECO:0000313" key="2">
    <source>
        <dbReference type="Proteomes" id="UP000799754"/>
    </source>
</evidence>
<organism evidence="1 2">
    <name type="scientific">Macroventuria anomochaeta</name>
    <dbReference type="NCBI Taxonomy" id="301207"/>
    <lineage>
        <taxon>Eukaryota</taxon>
        <taxon>Fungi</taxon>
        <taxon>Dikarya</taxon>
        <taxon>Ascomycota</taxon>
        <taxon>Pezizomycotina</taxon>
        <taxon>Dothideomycetes</taxon>
        <taxon>Pleosporomycetidae</taxon>
        <taxon>Pleosporales</taxon>
        <taxon>Pleosporineae</taxon>
        <taxon>Didymellaceae</taxon>
        <taxon>Macroventuria</taxon>
    </lineage>
</organism>
<dbReference type="EMBL" id="MU006720">
    <property type="protein sequence ID" value="KAF2626579.1"/>
    <property type="molecule type" value="Genomic_DNA"/>
</dbReference>
<comment type="caution">
    <text evidence="1">The sequence shown here is derived from an EMBL/GenBank/DDBJ whole genome shotgun (WGS) entry which is preliminary data.</text>
</comment>
<keyword evidence="2" id="KW-1185">Reference proteome</keyword>